<dbReference type="PANTHER" id="PTHR10151">
    <property type="entry name" value="ECTONUCLEOTIDE PYROPHOSPHATASE/PHOSPHODIESTERASE"/>
    <property type="match status" value="1"/>
</dbReference>
<sequence length="352" mass="38803">MPPERIAAHRHVVFWLIDGFALDYLAHAPALEADLALELEALFPSTTATAITSVLTGLSPAQHGLLGWRTYLPAGNTTLTVLPGRETDAAGRSVELSRQRLGDRIRPRRLADRLARATTFVSPAAIAHSAYNRLMSGTARVLAYEHLEQLPALMRAHIRSTANRPHYTYLYWSFLDHLGHEHGPASAEVRAHLGQIDRVYRMLRETLAGTDTLLLTSTDHGMRPVDQRLDLRTADAARACLRHPLTGEPRAALAHVRPGRHRKFRNALQNRFGSRVEVVPIRDWIDANAFGPGLPHPELTARAGDYLLLPDDDSYLVDPSGDDPGPVFHGAHGGRSPAERRIPLCLWASGAP</sequence>
<dbReference type="HOGENOM" id="CLU_039939_1_0_6"/>
<dbReference type="KEGG" id="tti:THITH_14845"/>
<proteinExistence type="predicted"/>
<dbReference type="InterPro" id="IPR002591">
    <property type="entry name" value="Phosphodiest/P_Trfase"/>
</dbReference>
<evidence type="ECO:0000313" key="1">
    <source>
        <dbReference type="EMBL" id="AHF00264.1"/>
    </source>
</evidence>
<dbReference type="Gene3D" id="3.40.720.10">
    <property type="entry name" value="Alkaline Phosphatase, subunit A"/>
    <property type="match status" value="1"/>
</dbReference>
<dbReference type="Proteomes" id="UP000005289">
    <property type="component" value="Chromosome"/>
</dbReference>
<dbReference type="SUPFAM" id="SSF53649">
    <property type="entry name" value="Alkaline phosphatase-like"/>
    <property type="match status" value="1"/>
</dbReference>
<reference evidence="1 2" key="1">
    <citation type="submission" date="2013-12" db="EMBL/GenBank/DDBJ databases">
        <authorList>
            <consortium name="DOE Joint Genome Institute"/>
            <person name="Muyzer G."/>
            <person name="Huntemann M."/>
            <person name="Han J."/>
            <person name="Chen A."/>
            <person name="Kyrpides N."/>
            <person name="Mavromatis K."/>
            <person name="Markowitz V."/>
            <person name="Palaniappan K."/>
            <person name="Ivanova N."/>
            <person name="Schaumberg A."/>
            <person name="Pati A."/>
            <person name="Liolios K."/>
            <person name="Nordberg H.P."/>
            <person name="Cantor M.N."/>
            <person name="Hua S.X."/>
            <person name="Woyke T."/>
        </authorList>
    </citation>
    <scope>NUCLEOTIDE SEQUENCE [LARGE SCALE GENOMIC DNA]</scope>
    <source>
        <strain evidence="1 2">ARh 1</strain>
    </source>
</reference>
<dbReference type="STRING" id="713585.THITH_14845"/>
<accession>W0DTF9</accession>
<dbReference type="GO" id="GO:0016787">
    <property type="term" value="F:hydrolase activity"/>
    <property type="evidence" value="ECO:0007669"/>
    <property type="project" value="UniProtKB-ARBA"/>
</dbReference>
<gene>
    <name evidence="1" type="ORF">THITH_14845</name>
</gene>
<evidence type="ECO:0000313" key="2">
    <source>
        <dbReference type="Proteomes" id="UP000005289"/>
    </source>
</evidence>
<dbReference type="Pfam" id="PF01663">
    <property type="entry name" value="Phosphodiest"/>
    <property type="match status" value="1"/>
</dbReference>
<keyword evidence="2" id="KW-1185">Reference proteome</keyword>
<dbReference type="AlphaFoldDB" id="W0DTF9"/>
<dbReference type="EMBL" id="CP007029">
    <property type="protein sequence ID" value="AHF00264.1"/>
    <property type="molecule type" value="Genomic_DNA"/>
</dbReference>
<dbReference type="PANTHER" id="PTHR10151:SF120">
    <property type="entry name" value="BIS(5'-ADENOSYL)-TRIPHOSPHATASE"/>
    <property type="match status" value="1"/>
</dbReference>
<organism evidence="1 2">
    <name type="scientific">Thioalkalivibrio paradoxus ARh 1</name>
    <dbReference type="NCBI Taxonomy" id="713585"/>
    <lineage>
        <taxon>Bacteria</taxon>
        <taxon>Pseudomonadati</taxon>
        <taxon>Pseudomonadota</taxon>
        <taxon>Gammaproteobacteria</taxon>
        <taxon>Chromatiales</taxon>
        <taxon>Ectothiorhodospiraceae</taxon>
        <taxon>Thioalkalivibrio</taxon>
    </lineage>
</organism>
<protein>
    <recommendedName>
        <fullName evidence="3">Phosphodiesterase</fullName>
    </recommendedName>
</protein>
<dbReference type="RefSeq" id="WP_006747117.1">
    <property type="nucleotide sequence ID" value="NZ_CP007029.1"/>
</dbReference>
<name>W0DTF9_9GAMM</name>
<evidence type="ECO:0008006" key="3">
    <source>
        <dbReference type="Google" id="ProtNLM"/>
    </source>
</evidence>
<dbReference type="InterPro" id="IPR017850">
    <property type="entry name" value="Alkaline_phosphatase_core_sf"/>
</dbReference>